<evidence type="ECO:0000259" key="2">
    <source>
        <dbReference type="PROSITE" id="PS50110"/>
    </source>
</evidence>
<proteinExistence type="predicted"/>
<dbReference type="GO" id="GO:0000156">
    <property type="term" value="F:phosphorelay response regulator activity"/>
    <property type="evidence" value="ECO:0007669"/>
    <property type="project" value="InterPro"/>
</dbReference>
<accession>A0A3L9ZQT5</accession>
<dbReference type="SMART" id="SM00448">
    <property type="entry name" value="REC"/>
    <property type="match status" value="1"/>
</dbReference>
<dbReference type="PANTHER" id="PTHR37299">
    <property type="entry name" value="TRANSCRIPTIONAL REGULATOR-RELATED"/>
    <property type="match status" value="1"/>
</dbReference>
<dbReference type="SUPFAM" id="SSF52172">
    <property type="entry name" value="CheY-like"/>
    <property type="match status" value="1"/>
</dbReference>
<dbReference type="AlphaFoldDB" id="A0A3L9ZQT5"/>
<evidence type="ECO:0000313" key="4">
    <source>
        <dbReference type="EMBL" id="RMA72775.1"/>
    </source>
</evidence>
<evidence type="ECO:0000313" key="5">
    <source>
        <dbReference type="Proteomes" id="UP000280368"/>
    </source>
</evidence>
<dbReference type="Pfam" id="PF04397">
    <property type="entry name" value="LytTR"/>
    <property type="match status" value="1"/>
</dbReference>
<protein>
    <submittedName>
        <fullName evidence="4">LytTR family two component transcriptional regulator</fullName>
    </submittedName>
</protein>
<dbReference type="InterPro" id="IPR001789">
    <property type="entry name" value="Sig_transdc_resp-reg_receiver"/>
</dbReference>
<dbReference type="Gene3D" id="3.40.50.2300">
    <property type="match status" value="1"/>
</dbReference>
<dbReference type="SMART" id="SM00850">
    <property type="entry name" value="LytTR"/>
    <property type="match status" value="1"/>
</dbReference>
<reference evidence="4 5" key="1">
    <citation type="submission" date="2018-10" db="EMBL/GenBank/DDBJ databases">
        <title>Genomic Encyclopedia of Archaeal and Bacterial Type Strains, Phase II (KMG-II): from individual species to whole genera.</title>
        <authorList>
            <person name="Goeker M."/>
        </authorList>
    </citation>
    <scope>NUCLEOTIDE SEQUENCE [LARGE SCALE GENOMIC DNA]</scope>
    <source>
        <strain evidence="4 5">DSM 19727</strain>
    </source>
</reference>
<keyword evidence="1" id="KW-0597">Phosphoprotein</keyword>
<dbReference type="Gene3D" id="2.40.50.1020">
    <property type="entry name" value="LytTr DNA-binding domain"/>
    <property type="match status" value="1"/>
</dbReference>
<feature type="domain" description="Response regulatory" evidence="2">
    <location>
        <begin position="4"/>
        <end position="118"/>
    </location>
</feature>
<feature type="modified residue" description="4-aspartylphosphate" evidence="1">
    <location>
        <position position="57"/>
    </location>
</feature>
<dbReference type="Pfam" id="PF00072">
    <property type="entry name" value="Response_reg"/>
    <property type="match status" value="1"/>
</dbReference>
<gene>
    <name evidence="4" type="ORF">BC961_2841</name>
</gene>
<dbReference type="InterPro" id="IPR046947">
    <property type="entry name" value="LytR-like"/>
</dbReference>
<dbReference type="PROSITE" id="PS50110">
    <property type="entry name" value="RESPONSE_REGULATORY"/>
    <property type="match status" value="1"/>
</dbReference>
<dbReference type="EMBL" id="REFH01000012">
    <property type="protein sequence ID" value="RMA72775.1"/>
    <property type="molecule type" value="Genomic_DNA"/>
</dbReference>
<comment type="caution">
    <text evidence="4">The sequence shown here is derived from an EMBL/GenBank/DDBJ whole genome shotgun (WGS) entry which is preliminary data.</text>
</comment>
<dbReference type="PANTHER" id="PTHR37299:SF1">
    <property type="entry name" value="STAGE 0 SPORULATION PROTEIN A HOMOLOG"/>
    <property type="match status" value="1"/>
</dbReference>
<organism evidence="4 5">
    <name type="scientific">Flavobacterium weaverense</name>
    <dbReference type="NCBI Taxonomy" id="271156"/>
    <lineage>
        <taxon>Bacteria</taxon>
        <taxon>Pseudomonadati</taxon>
        <taxon>Bacteroidota</taxon>
        <taxon>Flavobacteriia</taxon>
        <taxon>Flavobacteriales</taxon>
        <taxon>Flavobacteriaceae</taxon>
        <taxon>Flavobacterium</taxon>
    </lineage>
</organism>
<dbReference type="InterPro" id="IPR007492">
    <property type="entry name" value="LytTR_DNA-bd_dom"/>
</dbReference>
<sequence length="250" mass="29331">MKIRVIIIDDEMHARSFLRKFCERYFGDRIEVIDECNSVESGVRSIKKNQPDLIFLDVTMPDEDGFELIKYFDKINFEIIFTTAHKEFAIKAIRNSALDYLVKPINKEDFEVAITRYESKKELKISIDRFKLLTENINNQFSDKQRIVFPVKNGFEVIQANSIVYCKSDGSYTNIITIEKEYLITKSLKDISELLIEPQFIRIHKSYLVNRNYIKGFKSEEYNLEMINGSIIPVSDTFFTKKKLIDAITN</sequence>
<evidence type="ECO:0000256" key="1">
    <source>
        <dbReference type="PROSITE-ProRule" id="PRU00169"/>
    </source>
</evidence>
<dbReference type="PROSITE" id="PS50930">
    <property type="entry name" value="HTH_LYTTR"/>
    <property type="match status" value="1"/>
</dbReference>
<keyword evidence="5" id="KW-1185">Reference proteome</keyword>
<dbReference type="Proteomes" id="UP000280368">
    <property type="component" value="Unassembled WGS sequence"/>
</dbReference>
<dbReference type="GO" id="GO:0003677">
    <property type="term" value="F:DNA binding"/>
    <property type="evidence" value="ECO:0007669"/>
    <property type="project" value="InterPro"/>
</dbReference>
<name>A0A3L9ZQT5_9FLAO</name>
<evidence type="ECO:0000259" key="3">
    <source>
        <dbReference type="PROSITE" id="PS50930"/>
    </source>
</evidence>
<dbReference type="InterPro" id="IPR011006">
    <property type="entry name" value="CheY-like_superfamily"/>
</dbReference>
<dbReference type="OrthoDB" id="2168082at2"/>
<dbReference type="RefSeq" id="WP_121926401.1">
    <property type="nucleotide sequence ID" value="NZ_CBCSGA010000017.1"/>
</dbReference>
<feature type="domain" description="HTH LytTR-type" evidence="3">
    <location>
        <begin position="147"/>
        <end position="235"/>
    </location>
</feature>